<dbReference type="EMBL" id="CP007452">
    <property type="protein sequence ID" value="AHM56822.1"/>
    <property type="molecule type" value="Genomic_DNA"/>
</dbReference>
<dbReference type="KEGG" id="eac:EAL2_c15270"/>
<protein>
    <recommendedName>
        <fullName evidence="3">Iron-only hydrogenase system regulator</fullName>
    </recommendedName>
</protein>
<keyword evidence="2" id="KW-1185">Reference proteome</keyword>
<dbReference type="PATRIC" id="fig|1286171.3.peg.1478"/>
<dbReference type="AlphaFoldDB" id="W8TKT6"/>
<dbReference type="Pfam" id="PF21699">
    <property type="entry name" value="TM1266-like"/>
    <property type="match status" value="1"/>
</dbReference>
<evidence type="ECO:0000313" key="1">
    <source>
        <dbReference type="EMBL" id="AHM56822.1"/>
    </source>
</evidence>
<reference evidence="1 2" key="1">
    <citation type="journal article" date="2014" name="Genome Announc.">
        <title>Complete Genome Sequence of Amino Acid-Utilizing Eubacterium acidaminophilum al-2 (DSM 3953).</title>
        <authorList>
            <person name="Poehlein A."/>
            <person name="Andreesen J.R."/>
            <person name="Daniel R."/>
        </authorList>
    </citation>
    <scope>NUCLEOTIDE SEQUENCE [LARGE SCALE GENOMIC DNA]</scope>
    <source>
        <strain evidence="1 2">DSM 3953</strain>
    </source>
</reference>
<dbReference type="SUPFAM" id="SSF55021">
    <property type="entry name" value="ACT-like"/>
    <property type="match status" value="1"/>
</dbReference>
<dbReference type="Proteomes" id="UP000019591">
    <property type="component" value="Chromosome"/>
</dbReference>
<name>W8TKT6_PEPAC</name>
<dbReference type="OrthoDB" id="1121298at2"/>
<dbReference type="InterPro" id="IPR023860">
    <property type="entry name" value="FeFe-hyd_TM1266"/>
</dbReference>
<evidence type="ECO:0008006" key="3">
    <source>
        <dbReference type="Google" id="ProtNLM"/>
    </source>
</evidence>
<evidence type="ECO:0000313" key="2">
    <source>
        <dbReference type="Proteomes" id="UP000019591"/>
    </source>
</evidence>
<dbReference type="InterPro" id="IPR027271">
    <property type="entry name" value="Acetolactate_synth/TF_NikR_C"/>
</dbReference>
<sequence length="86" mass="9420">MAETVIMGIKIGHREEDALKVQKLLTEHGCIIKTRLGLHAAPEVANACSSIGLVLLEFFEDKADEIKKLEDELGKIESVSVSKMSL</sequence>
<accession>W8TKT6</accession>
<dbReference type="RefSeq" id="WP_025435803.1">
    <property type="nucleotide sequence ID" value="NZ_CP007452.1"/>
</dbReference>
<organism evidence="1 2">
    <name type="scientific">Peptoclostridium acidaminophilum DSM 3953</name>
    <dbReference type="NCBI Taxonomy" id="1286171"/>
    <lineage>
        <taxon>Bacteria</taxon>
        <taxon>Bacillati</taxon>
        <taxon>Bacillota</taxon>
        <taxon>Clostridia</taxon>
        <taxon>Peptostreptococcales</taxon>
        <taxon>Peptoclostridiaceae</taxon>
        <taxon>Peptoclostridium</taxon>
    </lineage>
</organism>
<gene>
    <name evidence="1" type="ORF">EAL2_c15270</name>
</gene>
<proteinExistence type="predicted"/>
<dbReference type="InterPro" id="IPR045865">
    <property type="entry name" value="ACT-like_dom_sf"/>
</dbReference>
<dbReference type="HOGENOM" id="CLU_170247_1_0_9"/>
<dbReference type="STRING" id="1286171.EAL2_c15270"/>
<dbReference type="Gene3D" id="3.30.70.1150">
    <property type="entry name" value="ACT-like. Chain A, domain 2"/>
    <property type="match status" value="1"/>
</dbReference>
<dbReference type="eggNOG" id="ENOG50330IY">
    <property type="taxonomic scope" value="Bacteria"/>
</dbReference>